<dbReference type="Proteomes" id="UP000198983">
    <property type="component" value="Chromosome I"/>
</dbReference>
<protein>
    <submittedName>
        <fullName evidence="2">Uncharacterized protein</fullName>
    </submittedName>
</protein>
<feature type="region of interest" description="Disordered" evidence="1">
    <location>
        <begin position="1"/>
        <end position="58"/>
    </location>
</feature>
<dbReference type="RefSeq" id="WP_092655045.1">
    <property type="nucleotide sequence ID" value="NZ_LT629732.1"/>
</dbReference>
<sequence length="115" mass="12425">MSELPERPDVPQETHSGLAQAWASAGEAAQQLSEARQTEQETTARETSGTTPAPVRYSVLPAGGAFHVKRGDEVVGYYTDRDAALADARKLAGGDSPSRVVIHDDDRRPSEEETY</sequence>
<evidence type="ECO:0000313" key="2">
    <source>
        <dbReference type="EMBL" id="SDS79593.1"/>
    </source>
</evidence>
<dbReference type="AlphaFoldDB" id="A0A1H1V4F4"/>
<feature type="compositionally biased region" description="Basic and acidic residues" evidence="1">
    <location>
        <begin position="1"/>
        <end position="12"/>
    </location>
</feature>
<keyword evidence="3" id="KW-1185">Reference proteome</keyword>
<reference evidence="2 3" key="1">
    <citation type="submission" date="2016-10" db="EMBL/GenBank/DDBJ databases">
        <authorList>
            <person name="de Groot N.N."/>
        </authorList>
    </citation>
    <scope>NUCLEOTIDE SEQUENCE [LARGE SCALE GENOMIC DNA]</scope>
    <source>
        <strain evidence="2 3">DSM 22024</strain>
    </source>
</reference>
<feature type="compositionally biased region" description="Basic and acidic residues" evidence="1">
    <location>
        <begin position="101"/>
        <end position="115"/>
    </location>
</feature>
<feature type="compositionally biased region" description="Low complexity" evidence="1">
    <location>
        <begin position="19"/>
        <end position="35"/>
    </location>
</feature>
<evidence type="ECO:0000256" key="1">
    <source>
        <dbReference type="SAM" id="MobiDB-lite"/>
    </source>
</evidence>
<organism evidence="2 3">
    <name type="scientific">Actinopolymorpha singaporensis</name>
    <dbReference type="NCBI Taxonomy" id="117157"/>
    <lineage>
        <taxon>Bacteria</taxon>
        <taxon>Bacillati</taxon>
        <taxon>Actinomycetota</taxon>
        <taxon>Actinomycetes</taxon>
        <taxon>Propionibacteriales</taxon>
        <taxon>Actinopolymorphaceae</taxon>
        <taxon>Actinopolymorpha</taxon>
    </lineage>
</organism>
<evidence type="ECO:0000313" key="3">
    <source>
        <dbReference type="Proteomes" id="UP000198983"/>
    </source>
</evidence>
<dbReference type="InterPro" id="IPR018691">
    <property type="entry name" value="DUF2188"/>
</dbReference>
<accession>A0A1H1V4F4</accession>
<gene>
    <name evidence="2" type="ORF">SAMN04489717_3901</name>
</gene>
<dbReference type="Pfam" id="PF09954">
    <property type="entry name" value="DUF2188"/>
    <property type="match status" value="1"/>
</dbReference>
<proteinExistence type="predicted"/>
<dbReference type="EMBL" id="LT629732">
    <property type="protein sequence ID" value="SDS79593.1"/>
    <property type="molecule type" value="Genomic_DNA"/>
</dbReference>
<feature type="region of interest" description="Disordered" evidence="1">
    <location>
        <begin position="89"/>
        <end position="115"/>
    </location>
</feature>
<name>A0A1H1V4F4_9ACTN</name>
<dbReference type="OrthoDB" id="4073278at2"/>